<sequence length="152" mass="17091">MDFLPAAAPDFLVIHRGGNHTKKKIVLDMEVLQILVEGLPLIQARTLVKEDEKTTGHKAITPVEVNEIICRRVIVAQIQLGTFRDLTKEESTAPWDDAAVLTQAPMISFCRTSISTVKSQRKNNGKIQNSIETFKQNCGERKENLSLFYLVK</sequence>
<gene>
    <name evidence="1" type="ORF">OKIOD_LOCUS15643</name>
</gene>
<dbReference type="EMBL" id="OU015567">
    <property type="protein sequence ID" value="CAG5112691.1"/>
    <property type="molecule type" value="Genomic_DNA"/>
</dbReference>
<evidence type="ECO:0000313" key="1">
    <source>
        <dbReference type="EMBL" id="CAG5112691.1"/>
    </source>
</evidence>
<keyword evidence="2" id="KW-1185">Reference proteome</keyword>
<organism evidence="1 2">
    <name type="scientific">Oikopleura dioica</name>
    <name type="common">Tunicate</name>
    <dbReference type="NCBI Taxonomy" id="34765"/>
    <lineage>
        <taxon>Eukaryota</taxon>
        <taxon>Metazoa</taxon>
        <taxon>Chordata</taxon>
        <taxon>Tunicata</taxon>
        <taxon>Appendicularia</taxon>
        <taxon>Copelata</taxon>
        <taxon>Oikopleuridae</taxon>
        <taxon>Oikopleura</taxon>
    </lineage>
</organism>
<evidence type="ECO:0000313" key="2">
    <source>
        <dbReference type="Proteomes" id="UP001158576"/>
    </source>
</evidence>
<proteinExistence type="predicted"/>
<dbReference type="Proteomes" id="UP001158576">
    <property type="component" value="Chromosome 2"/>
</dbReference>
<accession>A0ABN7TAZ1</accession>
<protein>
    <submittedName>
        <fullName evidence="1">Oidioi.mRNA.OKI2018_I69.chr2.g6878.t1.cds</fullName>
    </submittedName>
</protein>
<reference evidence="1 2" key="1">
    <citation type="submission" date="2021-04" db="EMBL/GenBank/DDBJ databases">
        <authorList>
            <person name="Bliznina A."/>
        </authorList>
    </citation>
    <scope>NUCLEOTIDE SEQUENCE [LARGE SCALE GENOMIC DNA]</scope>
</reference>
<name>A0ABN7TAZ1_OIKDI</name>